<proteinExistence type="predicted"/>
<keyword evidence="1" id="KW-0812">Transmembrane</keyword>
<name>A0A9N8HDA8_9STRA</name>
<keyword evidence="1" id="KW-0472">Membrane</keyword>
<dbReference type="EMBL" id="CAICTM010000418">
    <property type="protein sequence ID" value="CAB9510071.1"/>
    <property type="molecule type" value="Genomic_DNA"/>
</dbReference>
<protein>
    <submittedName>
        <fullName evidence="2">Uncharacterized protein</fullName>
    </submittedName>
</protein>
<organism evidence="2 3">
    <name type="scientific">Seminavis robusta</name>
    <dbReference type="NCBI Taxonomy" id="568900"/>
    <lineage>
        <taxon>Eukaryota</taxon>
        <taxon>Sar</taxon>
        <taxon>Stramenopiles</taxon>
        <taxon>Ochrophyta</taxon>
        <taxon>Bacillariophyta</taxon>
        <taxon>Bacillariophyceae</taxon>
        <taxon>Bacillariophycidae</taxon>
        <taxon>Naviculales</taxon>
        <taxon>Naviculaceae</taxon>
        <taxon>Seminavis</taxon>
    </lineage>
</organism>
<sequence length="448" mass="51810">MADVLVDLAKLLTTTTTLIFSDCSPVVSQEKLDGSMLIKQRATAMRHHVAYHARKRRYWVNGALLMMFIYMFFIWVATRNISTIANASSEVDGTFEFVEENEALEDNMALQVPKTSRCAINFFGLPRSFESMVLPSMTRNVFRRNARFGCDYFIHYYHREEESSGRAGQGGTINPDEVLLMKQRILNAAKNAKSTPNRHPAVIFVKDTEEEFWEKRGKLVEKYRTTTASDGNYLYYPWKAKTYHYPESLDNIVKQWHSIQSVWEAMEEYTRLTGQPKYDRVAMMRLDVLYALPVDIFKTDKGSVDRQNKYAVSPGFAKYPVNDRLFYGPYDAVKIWATERFSRLDDHVHNYEPGWGMHSERFLESAIFTAIEKTGIPMTENPDICVMRVRADQSVWMNDCITMAGTTRGMKRIARQKLIEKILGRPCVKSKLRYAVYQLHCPTGSIDQ</sequence>
<accession>A0A9N8HDA8</accession>
<reference evidence="2" key="1">
    <citation type="submission" date="2020-06" db="EMBL/GenBank/DDBJ databases">
        <authorList>
            <consortium name="Plant Systems Biology data submission"/>
        </authorList>
    </citation>
    <scope>NUCLEOTIDE SEQUENCE</scope>
    <source>
        <strain evidence="2">D6</strain>
    </source>
</reference>
<evidence type="ECO:0000313" key="2">
    <source>
        <dbReference type="EMBL" id="CAB9510071.1"/>
    </source>
</evidence>
<dbReference type="Proteomes" id="UP001153069">
    <property type="component" value="Unassembled WGS sequence"/>
</dbReference>
<dbReference type="OrthoDB" id="46366at2759"/>
<keyword evidence="1" id="KW-1133">Transmembrane helix</keyword>
<keyword evidence="3" id="KW-1185">Reference proteome</keyword>
<dbReference type="AlphaFoldDB" id="A0A9N8HDA8"/>
<comment type="caution">
    <text evidence="2">The sequence shown here is derived from an EMBL/GenBank/DDBJ whole genome shotgun (WGS) entry which is preliminary data.</text>
</comment>
<gene>
    <name evidence="2" type="ORF">SEMRO_419_G139000.1</name>
</gene>
<feature type="transmembrane region" description="Helical" evidence="1">
    <location>
        <begin position="58"/>
        <end position="77"/>
    </location>
</feature>
<evidence type="ECO:0000313" key="3">
    <source>
        <dbReference type="Proteomes" id="UP001153069"/>
    </source>
</evidence>
<evidence type="ECO:0000256" key="1">
    <source>
        <dbReference type="SAM" id="Phobius"/>
    </source>
</evidence>